<proteinExistence type="predicted"/>
<reference evidence="2" key="1">
    <citation type="submission" date="2018-11" db="EMBL/GenBank/DDBJ databases">
        <authorList>
            <consortium name="Genoscope - CEA"/>
            <person name="William W."/>
        </authorList>
    </citation>
    <scope>NUCLEOTIDE SEQUENCE</scope>
</reference>
<feature type="compositionally biased region" description="Polar residues" evidence="1">
    <location>
        <begin position="10"/>
        <end position="20"/>
    </location>
</feature>
<feature type="compositionally biased region" description="Basic and acidic residues" evidence="1">
    <location>
        <begin position="143"/>
        <end position="156"/>
    </location>
</feature>
<feature type="compositionally biased region" description="Basic residues" evidence="1">
    <location>
        <begin position="157"/>
        <end position="169"/>
    </location>
</feature>
<name>A0A3P6E5A2_BRAOL</name>
<dbReference type="AlphaFoldDB" id="A0A3P6E5A2"/>
<feature type="region of interest" description="Disordered" evidence="1">
    <location>
        <begin position="1"/>
        <end position="46"/>
    </location>
</feature>
<protein>
    <submittedName>
        <fullName evidence="2">Uncharacterized protein</fullName>
    </submittedName>
</protein>
<feature type="region of interest" description="Disordered" evidence="1">
    <location>
        <begin position="139"/>
        <end position="177"/>
    </location>
</feature>
<evidence type="ECO:0000256" key="1">
    <source>
        <dbReference type="SAM" id="MobiDB-lite"/>
    </source>
</evidence>
<dbReference type="EMBL" id="LR031876">
    <property type="protein sequence ID" value="VDD39293.1"/>
    <property type="molecule type" value="Genomic_DNA"/>
</dbReference>
<sequence>MGKNNKSAKETFSISATSSRAKPAPLQASSCLDHRPSSSRPRLAPLQDLSYTAGINFPPSLEEEEEENHDVQRLLKGKQTQFVFPVISNKKLKKLESKEILALQAADTDVLKDDMMHSLLLWGARPRFLREKTHVMPTNNGLKQRETHPSARERVEGRRRRKRGQRQKVQRGGEIIG</sequence>
<evidence type="ECO:0000313" key="2">
    <source>
        <dbReference type="EMBL" id="VDD39293.1"/>
    </source>
</evidence>
<gene>
    <name evidence="2" type="ORF">BOLC7T44853H</name>
</gene>
<accession>A0A3P6E5A2</accession>
<organism evidence="2">
    <name type="scientific">Brassica oleracea</name>
    <name type="common">Wild cabbage</name>
    <dbReference type="NCBI Taxonomy" id="3712"/>
    <lineage>
        <taxon>Eukaryota</taxon>
        <taxon>Viridiplantae</taxon>
        <taxon>Streptophyta</taxon>
        <taxon>Embryophyta</taxon>
        <taxon>Tracheophyta</taxon>
        <taxon>Spermatophyta</taxon>
        <taxon>Magnoliopsida</taxon>
        <taxon>eudicotyledons</taxon>
        <taxon>Gunneridae</taxon>
        <taxon>Pentapetalae</taxon>
        <taxon>rosids</taxon>
        <taxon>malvids</taxon>
        <taxon>Brassicales</taxon>
        <taxon>Brassicaceae</taxon>
        <taxon>Brassiceae</taxon>
        <taxon>Brassica</taxon>
    </lineage>
</organism>